<dbReference type="Proteomes" id="UP000886725">
    <property type="component" value="Unassembled WGS sequence"/>
</dbReference>
<gene>
    <name evidence="2" type="ORF">IAC85_01830</name>
</gene>
<evidence type="ECO:0000256" key="1">
    <source>
        <dbReference type="SAM" id="Phobius"/>
    </source>
</evidence>
<accession>A0A9D0YZV1</accession>
<keyword evidence="1" id="KW-0812">Transmembrane</keyword>
<reference evidence="2" key="1">
    <citation type="submission" date="2020-10" db="EMBL/GenBank/DDBJ databases">
        <authorList>
            <person name="Gilroy R."/>
        </authorList>
    </citation>
    <scope>NUCLEOTIDE SEQUENCE</scope>
    <source>
        <strain evidence="2">CHK165-10780</strain>
    </source>
</reference>
<dbReference type="EMBL" id="DVFU01000036">
    <property type="protein sequence ID" value="HIQ64456.1"/>
    <property type="molecule type" value="Genomic_DNA"/>
</dbReference>
<keyword evidence="1" id="KW-1133">Transmembrane helix</keyword>
<protein>
    <submittedName>
        <fullName evidence="2">Uncharacterized protein</fullName>
    </submittedName>
</protein>
<feature type="transmembrane region" description="Helical" evidence="1">
    <location>
        <begin position="23"/>
        <end position="43"/>
    </location>
</feature>
<name>A0A9D0YZV1_9FIRM</name>
<reference evidence="2" key="2">
    <citation type="journal article" date="2021" name="PeerJ">
        <title>Extensive microbial diversity within the chicken gut microbiome revealed by metagenomics and culture.</title>
        <authorList>
            <person name="Gilroy R."/>
            <person name="Ravi A."/>
            <person name="Getino M."/>
            <person name="Pursley I."/>
            <person name="Horton D.L."/>
            <person name="Alikhan N.F."/>
            <person name="Baker D."/>
            <person name="Gharbi K."/>
            <person name="Hall N."/>
            <person name="Watson M."/>
            <person name="Adriaenssens E.M."/>
            <person name="Foster-Nyarko E."/>
            <person name="Jarju S."/>
            <person name="Secka A."/>
            <person name="Antonio M."/>
            <person name="Oren A."/>
            <person name="Chaudhuri R.R."/>
            <person name="La Ragione R."/>
            <person name="Hildebrand F."/>
            <person name="Pallen M.J."/>
        </authorList>
    </citation>
    <scope>NUCLEOTIDE SEQUENCE</scope>
    <source>
        <strain evidence="2">CHK165-10780</strain>
    </source>
</reference>
<evidence type="ECO:0000313" key="2">
    <source>
        <dbReference type="EMBL" id="HIQ64456.1"/>
    </source>
</evidence>
<evidence type="ECO:0000313" key="3">
    <source>
        <dbReference type="Proteomes" id="UP000886725"/>
    </source>
</evidence>
<dbReference type="AlphaFoldDB" id="A0A9D0YZV1"/>
<sequence length="212" mass="23205">MKEEAMKELEPKKNGGAGLDPKVLLALLAILFLLIMIGLPPILRIMDSSEEEAPVVTPTPIPTNEPSLPIETDAPTNVTGSGMLTCTFYTEQNSISTTDEIDFYYNRAKVYAVEQNTNYRIINNGNASLLDSIRSDCDTKYASYSDFEGVDIICDGSEMNALHVNLVVSFDDFFEEDLAAHDPPIVLEFSSGADINDVIIDYTGKGYTCVLG</sequence>
<organism evidence="2 3">
    <name type="scientific">Candidatus Faecenecus gallistercoris</name>
    <dbReference type="NCBI Taxonomy" id="2840793"/>
    <lineage>
        <taxon>Bacteria</taxon>
        <taxon>Bacillati</taxon>
        <taxon>Bacillota</taxon>
        <taxon>Bacillota incertae sedis</taxon>
        <taxon>Candidatus Faecenecus</taxon>
    </lineage>
</organism>
<proteinExistence type="predicted"/>
<keyword evidence="1" id="KW-0472">Membrane</keyword>
<comment type="caution">
    <text evidence="2">The sequence shown here is derived from an EMBL/GenBank/DDBJ whole genome shotgun (WGS) entry which is preliminary data.</text>
</comment>